<protein>
    <submittedName>
        <fullName evidence="3">Uncharacterized protein</fullName>
    </submittedName>
</protein>
<evidence type="ECO:0000256" key="1">
    <source>
        <dbReference type="SAM" id="MobiDB-lite"/>
    </source>
</evidence>
<keyword evidence="2" id="KW-1185">Reference proteome</keyword>
<evidence type="ECO:0000313" key="2">
    <source>
        <dbReference type="Proteomes" id="UP000046395"/>
    </source>
</evidence>
<dbReference type="Proteomes" id="UP000046395">
    <property type="component" value="Unassembled WGS sequence"/>
</dbReference>
<evidence type="ECO:0000313" key="3">
    <source>
        <dbReference type="WBParaSite" id="TMUE_1000005313.1"/>
    </source>
</evidence>
<reference evidence="3" key="1">
    <citation type="submission" date="2019-12" db="UniProtKB">
        <authorList>
            <consortium name="WormBaseParasite"/>
        </authorList>
    </citation>
    <scope>IDENTIFICATION</scope>
</reference>
<feature type="compositionally biased region" description="Polar residues" evidence="1">
    <location>
        <begin position="104"/>
        <end position="114"/>
    </location>
</feature>
<dbReference type="WBParaSite" id="TMUE_1000005313.1">
    <property type="protein sequence ID" value="TMUE_1000005313.1"/>
    <property type="gene ID" value="WBGene00299255"/>
</dbReference>
<feature type="region of interest" description="Disordered" evidence="1">
    <location>
        <begin position="149"/>
        <end position="171"/>
    </location>
</feature>
<organism evidence="2 3">
    <name type="scientific">Trichuris muris</name>
    <name type="common">Mouse whipworm</name>
    <dbReference type="NCBI Taxonomy" id="70415"/>
    <lineage>
        <taxon>Eukaryota</taxon>
        <taxon>Metazoa</taxon>
        <taxon>Ecdysozoa</taxon>
        <taxon>Nematoda</taxon>
        <taxon>Enoplea</taxon>
        <taxon>Dorylaimia</taxon>
        <taxon>Trichinellida</taxon>
        <taxon>Trichuridae</taxon>
        <taxon>Trichuris</taxon>
    </lineage>
</organism>
<feature type="compositionally biased region" description="Low complexity" evidence="1">
    <location>
        <begin position="161"/>
        <end position="171"/>
    </location>
</feature>
<proteinExistence type="predicted"/>
<sequence>MPVGQTRASPLSAAKEQIAKLYGERSDRITWKASVLVVASERRKATVSTNGVNWQPVDTGALSAGEAPPTRPRQEATDALASCQRVEGRIDTRRDDRESARVRSPSTLLTRHQGSATRRAAVRFLPVVCDRWSPGAVGSPIAAAAAAEAGRGRCSRPPLPTGSLPSLSSQS</sequence>
<name>A0A5S6QDK7_TRIMR</name>
<feature type="compositionally biased region" description="Basic and acidic residues" evidence="1">
    <location>
        <begin position="86"/>
        <end position="101"/>
    </location>
</feature>
<feature type="region of interest" description="Disordered" evidence="1">
    <location>
        <begin position="47"/>
        <end position="114"/>
    </location>
</feature>
<dbReference type="AlphaFoldDB" id="A0A5S6QDK7"/>
<accession>A0A5S6QDK7</accession>